<evidence type="ECO:0000259" key="4">
    <source>
        <dbReference type="Pfam" id="PF00005"/>
    </source>
</evidence>
<protein>
    <recommendedName>
        <fullName evidence="4">ABC transporter domain-containing protein</fullName>
    </recommendedName>
</protein>
<dbReference type="GO" id="GO:0016887">
    <property type="term" value="F:ATP hydrolysis activity"/>
    <property type="evidence" value="ECO:0007669"/>
    <property type="project" value="InterPro"/>
</dbReference>
<dbReference type="InterPro" id="IPR003439">
    <property type="entry name" value="ABC_transporter-like_ATP-bd"/>
</dbReference>
<proteinExistence type="predicted"/>
<evidence type="ECO:0000313" key="5">
    <source>
        <dbReference type="EMBL" id="GAG36482.1"/>
    </source>
</evidence>
<dbReference type="Pfam" id="PF00005">
    <property type="entry name" value="ABC_tran"/>
    <property type="match status" value="1"/>
</dbReference>
<dbReference type="InterPro" id="IPR027417">
    <property type="entry name" value="P-loop_NTPase"/>
</dbReference>
<dbReference type="CDD" id="cd03230">
    <property type="entry name" value="ABC_DR_subfamily_A"/>
    <property type="match status" value="1"/>
</dbReference>
<reference evidence="5" key="1">
    <citation type="journal article" date="2014" name="Front. Microbiol.">
        <title>High frequency of phylogenetically diverse reductive dehalogenase-homologous genes in deep subseafloor sedimentary metagenomes.</title>
        <authorList>
            <person name="Kawai M."/>
            <person name="Futagami T."/>
            <person name="Toyoda A."/>
            <person name="Takaki Y."/>
            <person name="Nishi S."/>
            <person name="Hori S."/>
            <person name="Arai W."/>
            <person name="Tsubouchi T."/>
            <person name="Morono Y."/>
            <person name="Uchiyama I."/>
            <person name="Ito T."/>
            <person name="Fujiyama A."/>
            <person name="Inagaki F."/>
            <person name="Takami H."/>
        </authorList>
    </citation>
    <scope>NUCLEOTIDE SEQUENCE</scope>
    <source>
        <strain evidence="5">Expedition CK06-06</strain>
    </source>
</reference>
<feature type="domain" description="ABC transporter" evidence="4">
    <location>
        <begin position="1"/>
        <end position="113"/>
    </location>
</feature>
<evidence type="ECO:0000256" key="2">
    <source>
        <dbReference type="ARBA" id="ARBA00022741"/>
    </source>
</evidence>
<dbReference type="GO" id="GO:0005524">
    <property type="term" value="F:ATP binding"/>
    <property type="evidence" value="ECO:0007669"/>
    <property type="project" value="UniProtKB-KW"/>
</dbReference>
<dbReference type="SUPFAM" id="SSF52540">
    <property type="entry name" value="P-loop containing nucleoside triphosphate hydrolases"/>
    <property type="match status" value="1"/>
</dbReference>
<comment type="caution">
    <text evidence="5">The sequence shown here is derived from an EMBL/GenBank/DDBJ whole genome shotgun (WGS) entry which is preliminary data.</text>
</comment>
<dbReference type="AlphaFoldDB" id="X0XMF5"/>
<dbReference type="PANTHER" id="PTHR42939:SF1">
    <property type="entry name" value="ABC TRANSPORTER ATP-BINDING PROTEIN ALBC-RELATED"/>
    <property type="match status" value="1"/>
</dbReference>
<gene>
    <name evidence="5" type="ORF">S01H1_67172</name>
</gene>
<dbReference type="PANTHER" id="PTHR42939">
    <property type="entry name" value="ABC TRANSPORTER ATP-BINDING PROTEIN ALBC-RELATED"/>
    <property type="match status" value="1"/>
</dbReference>
<dbReference type="Gene3D" id="3.40.50.300">
    <property type="entry name" value="P-loop containing nucleotide triphosphate hydrolases"/>
    <property type="match status" value="1"/>
</dbReference>
<keyword evidence="1" id="KW-0813">Transport</keyword>
<name>X0XMF5_9ZZZZ</name>
<evidence type="ECO:0000256" key="1">
    <source>
        <dbReference type="ARBA" id="ARBA00022448"/>
    </source>
</evidence>
<dbReference type="PROSITE" id="PS00211">
    <property type="entry name" value="ABC_TRANSPORTER_1"/>
    <property type="match status" value="1"/>
</dbReference>
<keyword evidence="3" id="KW-0067">ATP-binding</keyword>
<dbReference type="InterPro" id="IPR051782">
    <property type="entry name" value="ABC_Transporter_VariousFunc"/>
</dbReference>
<organism evidence="5">
    <name type="scientific">marine sediment metagenome</name>
    <dbReference type="NCBI Taxonomy" id="412755"/>
    <lineage>
        <taxon>unclassified sequences</taxon>
        <taxon>metagenomes</taxon>
        <taxon>ecological metagenomes</taxon>
    </lineage>
</organism>
<dbReference type="InterPro" id="IPR017871">
    <property type="entry name" value="ABC_transporter-like_CS"/>
</dbReference>
<evidence type="ECO:0000256" key="3">
    <source>
        <dbReference type="ARBA" id="ARBA00022840"/>
    </source>
</evidence>
<keyword evidence="2" id="KW-0547">Nucleotide-binding</keyword>
<sequence length="197" mass="21985">GFTEPTAGTVKILDFDVQKDPLSAKKHVAYVSENVTLYRSFTARQNMEFFTKLSGRTDVTDDELRAVFRRVGLADNAYTRRVGGFSKGMRQRLGIAIAILKNAEIIILDEPTSGLDPKGGFEFLETLRGLRSEGRAILMSSHDIFRARQIADRVGIMRSGQIIRIIGRKELDSVDLEQIYLDSMQRVEAGATSAKVE</sequence>
<accession>X0XMF5</accession>
<feature type="non-terminal residue" evidence="5">
    <location>
        <position position="1"/>
    </location>
</feature>
<dbReference type="EMBL" id="BARS01044466">
    <property type="protein sequence ID" value="GAG36482.1"/>
    <property type="molecule type" value="Genomic_DNA"/>
</dbReference>